<dbReference type="CDD" id="cd11386">
    <property type="entry name" value="MCP_signal"/>
    <property type="match status" value="1"/>
</dbReference>
<evidence type="ECO:0000313" key="16">
    <source>
        <dbReference type="Proteomes" id="UP000325607"/>
    </source>
</evidence>
<dbReference type="Pfam" id="PF02743">
    <property type="entry name" value="dCache_1"/>
    <property type="match status" value="1"/>
</dbReference>
<feature type="domain" description="Methyl-accepting transducer" evidence="13">
    <location>
        <begin position="357"/>
        <end position="593"/>
    </location>
</feature>
<accession>A0A5E6TB92</accession>
<gene>
    <name evidence="15" type="primary">pctA</name>
    <name evidence="15" type="ORF">PS645_02625</name>
</gene>
<dbReference type="FunFam" id="3.30.450.20:FF:000048">
    <property type="entry name" value="Methyl-accepting chemotaxis protein"/>
    <property type="match status" value="1"/>
</dbReference>
<dbReference type="Pfam" id="PF00015">
    <property type="entry name" value="MCPsignal"/>
    <property type="match status" value="1"/>
</dbReference>
<dbReference type="InterPro" id="IPR003660">
    <property type="entry name" value="HAMP_dom"/>
</dbReference>
<evidence type="ECO:0000256" key="9">
    <source>
        <dbReference type="ARBA" id="ARBA00023224"/>
    </source>
</evidence>
<comment type="subcellular location">
    <subcellularLocation>
        <location evidence="1">Cell inner membrane</location>
        <topology evidence="1">Multi-pass membrane protein</topology>
    </subcellularLocation>
</comment>
<keyword evidence="8 12" id="KW-0472">Membrane</keyword>
<keyword evidence="7 12" id="KW-1133">Transmembrane helix</keyword>
<dbReference type="SMART" id="SM00283">
    <property type="entry name" value="MA"/>
    <property type="match status" value="1"/>
</dbReference>
<dbReference type="PANTHER" id="PTHR32089">
    <property type="entry name" value="METHYL-ACCEPTING CHEMOTAXIS PROTEIN MCPB"/>
    <property type="match status" value="1"/>
</dbReference>
<feature type="transmembrane region" description="Helical" evidence="12">
    <location>
        <begin position="278"/>
        <end position="301"/>
    </location>
</feature>
<keyword evidence="2" id="KW-1003">Cell membrane</keyword>
<keyword evidence="4" id="KW-0145">Chemotaxis</keyword>
<evidence type="ECO:0000259" key="13">
    <source>
        <dbReference type="PROSITE" id="PS50111"/>
    </source>
</evidence>
<evidence type="ECO:0000256" key="6">
    <source>
        <dbReference type="ARBA" id="ARBA00022692"/>
    </source>
</evidence>
<keyword evidence="3" id="KW-0488">Methylation</keyword>
<dbReference type="GO" id="GO:0005886">
    <property type="term" value="C:plasma membrane"/>
    <property type="evidence" value="ECO:0007669"/>
    <property type="project" value="UniProtKB-SubCell"/>
</dbReference>
<dbReference type="EMBL" id="CABVGX010000018">
    <property type="protein sequence ID" value="VVM88003.1"/>
    <property type="molecule type" value="Genomic_DNA"/>
</dbReference>
<proteinExistence type="inferred from homology"/>
<dbReference type="RefSeq" id="WP_150580813.1">
    <property type="nucleotide sequence ID" value="NZ_CABVGX010000018.1"/>
</dbReference>
<keyword evidence="6 12" id="KW-0812">Transmembrane</keyword>
<protein>
    <submittedName>
        <fullName evidence="15">Methyl-accepting chemotaxis protein PctA</fullName>
    </submittedName>
</protein>
<name>A0A5E6TB92_PSEFL</name>
<dbReference type="SUPFAM" id="SSF58104">
    <property type="entry name" value="Methyl-accepting chemotaxis protein (MCP) signaling domain"/>
    <property type="match status" value="1"/>
</dbReference>
<dbReference type="GO" id="GO:0016597">
    <property type="term" value="F:amino acid binding"/>
    <property type="evidence" value="ECO:0007669"/>
    <property type="project" value="UniProtKB-ARBA"/>
</dbReference>
<evidence type="ECO:0000256" key="1">
    <source>
        <dbReference type="ARBA" id="ARBA00004429"/>
    </source>
</evidence>
<evidence type="ECO:0000256" key="11">
    <source>
        <dbReference type="PROSITE-ProRule" id="PRU00284"/>
    </source>
</evidence>
<evidence type="ECO:0000256" key="10">
    <source>
        <dbReference type="ARBA" id="ARBA00029447"/>
    </source>
</evidence>
<dbReference type="OrthoDB" id="7021108at2"/>
<dbReference type="InterPro" id="IPR029151">
    <property type="entry name" value="Sensor-like_sf"/>
</dbReference>
<dbReference type="PROSITE" id="PS50111">
    <property type="entry name" value="CHEMOTAXIS_TRANSDUC_2"/>
    <property type="match status" value="1"/>
</dbReference>
<dbReference type="GO" id="GO:0007165">
    <property type="term" value="P:signal transduction"/>
    <property type="evidence" value="ECO:0007669"/>
    <property type="project" value="UniProtKB-KW"/>
</dbReference>
<evidence type="ECO:0000256" key="3">
    <source>
        <dbReference type="ARBA" id="ARBA00022481"/>
    </source>
</evidence>
<keyword evidence="5" id="KW-0997">Cell inner membrane</keyword>
<sequence>MNKNLRFSHKILLAAALIVMAAFALFTLYNDYLQRNAIREDLDNYLNEMGDVTASNIQTWLTGRVLLIDNLAQNIAINPEPATVSSLLEQKALTSTFMASYLGDATGSFTIRPDAKMPDGFDPRVRPWYKGAESSGTATLTEPYIDAATGQLIISIATPSKKAGQSVGVVGGDLSLQTLIDTLSARDFDGMGYAFLVSADGKILVHPDKTLVMKTLAEAYPGNTPRISTDFSEIEVEGKTRIVNFTQIKGLPSVNWYIGLSVDKDKAFSMLSEFRTSAVIATIIAVVIIIALLGMLIRLLIQPLHVMTRAMQDIADGEGDLTKRLTIQNNDEFGVLGTAFNRFVERIHGSIREVSSATGQVNEVALRVVAASNSSMFNSDQQASRTSSVAAAINQLGAAAQEIARNAAQASSQASDARSLAEDGQQVVERSIAAMNKLSSMLSASSSNIESLNSKTVNIGQILEVITSISQQTNLLALNAAIEAARAGEAGRGFAVVADEVRNLAHRTQESAQQVQTMIEELQVGARESVSTMGDSQRHSQDSVDIANLAGERLNSVTLRIGEIDGMNQSVATATEEQTAVVESINVDITEINTLNQEGVENLHSTLRACSDLEQQAARLKQLVGSFRI</sequence>
<keyword evidence="9 11" id="KW-0807">Transducer</keyword>
<evidence type="ECO:0000313" key="15">
    <source>
        <dbReference type="EMBL" id="VVM88003.1"/>
    </source>
</evidence>
<evidence type="ECO:0000256" key="12">
    <source>
        <dbReference type="SAM" id="Phobius"/>
    </source>
</evidence>
<dbReference type="GO" id="GO:0043200">
    <property type="term" value="P:response to amino acid"/>
    <property type="evidence" value="ECO:0007669"/>
    <property type="project" value="UniProtKB-ARBA"/>
</dbReference>
<evidence type="ECO:0000256" key="4">
    <source>
        <dbReference type="ARBA" id="ARBA00022500"/>
    </source>
</evidence>
<dbReference type="SMART" id="SM00304">
    <property type="entry name" value="HAMP"/>
    <property type="match status" value="1"/>
</dbReference>
<dbReference type="Proteomes" id="UP000325607">
    <property type="component" value="Unassembled WGS sequence"/>
</dbReference>
<evidence type="ECO:0000256" key="2">
    <source>
        <dbReference type="ARBA" id="ARBA00022475"/>
    </source>
</evidence>
<dbReference type="PANTHER" id="PTHR32089:SF39">
    <property type="entry name" value="METHYL-ACCEPTING CHEMOTAXIS PROTEIN HLYB"/>
    <property type="match status" value="1"/>
</dbReference>
<reference evidence="15 16" key="1">
    <citation type="submission" date="2019-09" db="EMBL/GenBank/DDBJ databases">
        <authorList>
            <person name="Chandra G."/>
            <person name="Truman W A."/>
        </authorList>
    </citation>
    <scope>NUCLEOTIDE SEQUENCE [LARGE SCALE GENOMIC DNA]</scope>
    <source>
        <strain evidence="15">PS645</strain>
    </source>
</reference>
<evidence type="ECO:0000256" key="5">
    <source>
        <dbReference type="ARBA" id="ARBA00022519"/>
    </source>
</evidence>
<dbReference type="Gene3D" id="1.10.287.950">
    <property type="entry name" value="Methyl-accepting chemotaxis protein"/>
    <property type="match status" value="1"/>
</dbReference>
<dbReference type="Gene3D" id="3.30.450.20">
    <property type="entry name" value="PAS domain"/>
    <property type="match status" value="2"/>
</dbReference>
<dbReference type="GO" id="GO:0006935">
    <property type="term" value="P:chemotaxis"/>
    <property type="evidence" value="ECO:0007669"/>
    <property type="project" value="UniProtKB-KW"/>
</dbReference>
<comment type="similarity">
    <text evidence="10">Belongs to the methyl-accepting chemotaxis (MCP) protein family.</text>
</comment>
<feature type="transmembrane region" description="Helical" evidence="12">
    <location>
        <begin position="12"/>
        <end position="29"/>
    </location>
</feature>
<organism evidence="15 16">
    <name type="scientific">Pseudomonas fluorescens</name>
    <dbReference type="NCBI Taxonomy" id="294"/>
    <lineage>
        <taxon>Bacteria</taxon>
        <taxon>Pseudomonadati</taxon>
        <taxon>Pseudomonadota</taxon>
        <taxon>Gammaproteobacteria</taxon>
        <taxon>Pseudomonadales</taxon>
        <taxon>Pseudomonadaceae</taxon>
        <taxon>Pseudomonas</taxon>
    </lineage>
</organism>
<feature type="domain" description="HAMP" evidence="14">
    <location>
        <begin position="298"/>
        <end position="352"/>
    </location>
</feature>
<dbReference type="CDD" id="cd06225">
    <property type="entry name" value="HAMP"/>
    <property type="match status" value="1"/>
</dbReference>
<dbReference type="Pfam" id="PF00672">
    <property type="entry name" value="HAMP"/>
    <property type="match status" value="1"/>
</dbReference>
<dbReference type="InterPro" id="IPR033479">
    <property type="entry name" value="dCache_1"/>
</dbReference>
<dbReference type="SUPFAM" id="SSF103190">
    <property type="entry name" value="Sensory domain-like"/>
    <property type="match status" value="1"/>
</dbReference>
<dbReference type="CDD" id="cd12913">
    <property type="entry name" value="PDC1_MCP_like"/>
    <property type="match status" value="1"/>
</dbReference>
<evidence type="ECO:0000256" key="8">
    <source>
        <dbReference type="ARBA" id="ARBA00023136"/>
    </source>
</evidence>
<dbReference type="InterPro" id="IPR004089">
    <property type="entry name" value="MCPsignal_dom"/>
</dbReference>
<evidence type="ECO:0000256" key="7">
    <source>
        <dbReference type="ARBA" id="ARBA00022989"/>
    </source>
</evidence>
<evidence type="ECO:0000259" key="14">
    <source>
        <dbReference type="PROSITE" id="PS50885"/>
    </source>
</evidence>
<dbReference type="PROSITE" id="PS50885">
    <property type="entry name" value="HAMP"/>
    <property type="match status" value="1"/>
</dbReference>
<dbReference type="AlphaFoldDB" id="A0A5E6TB92"/>
<dbReference type="FunFam" id="1.10.287.950:FF:000001">
    <property type="entry name" value="Methyl-accepting chemotaxis sensory transducer"/>
    <property type="match status" value="1"/>
</dbReference>
<dbReference type="CDD" id="cd12912">
    <property type="entry name" value="PDC2_MCP_like"/>
    <property type="match status" value="1"/>
</dbReference>